<dbReference type="Gene3D" id="3.30.479.30">
    <property type="entry name" value="Band 7 domain"/>
    <property type="match status" value="1"/>
</dbReference>
<evidence type="ECO:0000256" key="4">
    <source>
        <dbReference type="ARBA" id="ARBA00022989"/>
    </source>
</evidence>
<comment type="subcellular location">
    <subcellularLocation>
        <location evidence="1 6">Membrane</location>
    </subcellularLocation>
</comment>
<proteinExistence type="inferred from homology"/>
<name>A0ABX9KGP9_9FUSO</name>
<dbReference type="InterPro" id="IPR036013">
    <property type="entry name" value="Band_7/SPFH_dom_sf"/>
</dbReference>
<evidence type="ECO:0000256" key="5">
    <source>
        <dbReference type="ARBA" id="ARBA00023136"/>
    </source>
</evidence>
<dbReference type="EMBL" id="QUAJ01000013">
    <property type="protein sequence ID" value="REI41106.1"/>
    <property type="molecule type" value="Genomic_DNA"/>
</dbReference>
<dbReference type="PANTHER" id="PTHR43327:SF2">
    <property type="entry name" value="MODULATOR OF FTSH PROTEASE HFLK"/>
    <property type="match status" value="1"/>
</dbReference>
<dbReference type="SMART" id="SM00244">
    <property type="entry name" value="PHB"/>
    <property type="match status" value="1"/>
</dbReference>
<dbReference type="InterPro" id="IPR050710">
    <property type="entry name" value="Band7/mec-2_domain"/>
</dbReference>
<evidence type="ECO:0000259" key="7">
    <source>
        <dbReference type="SMART" id="SM00244"/>
    </source>
</evidence>
<evidence type="ECO:0000256" key="3">
    <source>
        <dbReference type="ARBA" id="ARBA00022692"/>
    </source>
</evidence>
<evidence type="ECO:0000313" key="8">
    <source>
        <dbReference type="EMBL" id="REI41106.1"/>
    </source>
</evidence>
<dbReference type="SUPFAM" id="SSF117892">
    <property type="entry name" value="Band 7/SPFH domain"/>
    <property type="match status" value="1"/>
</dbReference>
<sequence length="310" mass="34843">MKGGLGGVMIILFLVFLGTGIYQVGPDEEAVLLRFGQYSKTVGPGMHWYFPRPIGRRYVVKTTKVYRVEIGFETVEIGPPARYQNIPEESLMFTGDENMIDVDFSVQYKISNLKDYIFNVKDQYETIKSASESALRQVVGSKGIEETLTIGKEGIQEETREKLKEILDSYGIGIMIIGLQLQDVGPPEAVMQAFKEVANAREDRSRFINEANGYRNDIIPNARGQASQMVNRAEAYKERRVKESQGDVAKFIKLSEKYSLGKEVTKTRMYLETMEKTMPGIEKIIIDPELKGSIINLIGGGVEANEKTNN</sequence>
<keyword evidence="3 6" id="KW-0812">Transmembrane</keyword>
<dbReference type="CDD" id="cd03404">
    <property type="entry name" value="SPFH_HflK"/>
    <property type="match status" value="1"/>
</dbReference>
<dbReference type="InterPro" id="IPR001107">
    <property type="entry name" value="Band_7"/>
</dbReference>
<dbReference type="InterPro" id="IPR010201">
    <property type="entry name" value="HflK"/>
</dbReference>
<comment type="function">
    <text evidence="6">HflC and HflK could encode or regulate a protease.</text>
</comment>
<dbReference type="GO" id="GO:0006508">
    <property type="term" value="P:proteolysis"/>
    <property type="evidence" value="ECO:0007669"/>
    <property type="project" value="UniProtKB-KW"/>
</dbReference>
<keyword evidence="5 6" id="KW-0472">Membrane</keyword>
<feature type="domain" description="Band 7" evidence="7">
    <location>
        <begin position="19"/>
        <end position="198"/>
    </location>
</feature>
<evidence type="ECO:0000313" key="9">
    <source>
        <dbReference type="Proteomes" id="UP000263486"/>
    </source>
</evidence>
<keyword evidence="8" id="KW-0645">Protease</keyword>
<keyword evidence="9" id="KW-1185">Reference proteome</keyword>
<feature type="transmembrane region" description="Helical" evidence="6">
    <location>
        <begin position="7"/>
        <end position="25"/>
    </location>
</feature>
<comment type="similarity">
    <text evidence="2 6">Belongs to the band 7/mec-2 family. HflK subfamily.</text>
</comment>
<comment type="subunit">
    <text evidence="6">HflC and HflK may interact to form a multimeric complex.</text>
</comment>
<reference evidence="8 9" key="1">
    <citation type="submission" date="2018-08" db="EMBL/GenBank/DDBJ databases">
        <title>Draft genome sequence of Psychrilyobacter sp. strain SD5 isolated from Black Sea water.</title>
        <authorList>
            <person name="Yadav S."/>
            <person name="Villanueva L."/>
            <person name="Damste J.S.S."/>
        </authorList>
    </citation>
    <scope>NUCLEOTIDE SEQUENCE [LARGE SCALE GENOMIC DNA]</scope>
    <source>
        <strain evidence="8 9">SD5</strain>
    </source>
</reference>
<gene>
    <name evidence="8" type="primary">hflK</name>
    <name evidence="8" type="ORF">DYH56_08510</name>
</gene>
<evidence type="ECO:0000256" key="1">
    <source>
        <dbReference type="ARBA" id="ARBA00004370"/>
    </source>
</evidence>
<dbReference type="NCBIfam" id="TIGR01933">
    <property type="entry name" value="hflK"/>
    <property type="match status" value="1"/>
</dbReference>
<accession>A0ABX9KGP9</accession>
<dbReference type="Pfam" id="PF01145">
    <property type="entry name" value="Band_7"/>
    <property type="match status" value="1"/>
</dbReference>
<keyword evidence="8" id="KW-0378">Hydrolase</keyword>
<keyword evidence="4 6" id="KW-1133">Transmembrane helix</keyword>
<protein>
    <recommendedName>
        <fullName evidence="6">Protein HflK</fullName>
    </recommendedName>
</protein>
<comment type="caution">
    <text evidence="8">The sequence shown here is derived from an EMBL/GenBank/DDBJ whole genome shotgun (WGS) entry which is preliminary data.</text>
</comment>
<dbReference type="GO" id="GO:0008233">
    <property type="term" value="F:peptidase activity"/>
    <property type="evidence" value="ECO:0007669"/>
    <property type="project" value="UniProtKB-KW"/>
</dbReference>
<dbReference type="Proteomes" id="UP000263486">
    <property type="component" value="Unassembled WGS sequence"/>
</dbReference>
<dbReference type="PANTHER" id="PTHR43327">
    <property type="entry name" value="STOMATIN-LIKE PROTEIN 2, MITOCHONDRIAL"/>
    <property type="match status" value="1"/>
</dbReference>
<evidence type="ECO:0000256" key="2">
    <source>
        <dbReference type="ARBA" id="ARBA00006971"/>
    </source>
</evidence>
<evidence type="ECO:0000256" key="6">
    <source>
        <dbReference type="RuleBase" id="RU364113"/>
    </source>
</evidence>
<organism evidence="8 9">
    <name type="scientific">Psychrilyobacter piezotolerans</name>
    <dbReference type="NCBI Taxonomy" id="2293438"/>
    <lineage>
        <taxon>Bacteria</taxon>
        <taxon>Fusobacteriati</taxon>
        <taxon>Fusobacteriota</taxon>
        <taxon>Fusobacteriia</taxon>
        <taxon>Fusobacteriales</taxon>
        <taxon>Fusobacteriaceae</taxon>
        <taxon>Psychrilyobacter</taxon>
    </lineage>
</organism>